<evidence type="ECO:0000256" key="2">
    <source>
        <dbReference type="ARBA" id="ARBA00022692"/>
    </source>
</evidence>
<keyword evidence="4 5" id="KW-0472">Membrane</keyword>
<evidence type="ECO:0000259" key="6">
    <source>
        <dbReference type="Pfam" id="PF04932"/>
    </source>
</evidence>
<feature type="domain" description="O-antigen ligase-related" evidence="6">
    <location>
        <begin position="222"/>
        <end position="384"/>
    </location>
</feature>
<dbReference type="PANTHER" id="PTHR37422:SF23">
    <property type="entry name" value="TEICHURONIC ACID BIOSYNTHESIS PROTEIN TUAE"/>
    <property type="match status" value="1"/>
</dbReference>
<feature type="transmembrane region" description="Helical" evidence="5">
    <location>
        <begin position="119"/>
        <end position="140"/>
    </location>
</feature>
<reference evidence="8" key="1">
    <citation type="submission" date="2017-06" db="EMBL/GenBank/DDBJ databases">
        <authorList>
            <person name="Varghese N."/>
            <person name="Submissions S."/>
        </authorList>
    </citation>
    <scope>NUCLEOTIDE SEQUENCE [LARGE SCALE GENOMIC DNA]</scope>
    <source>
        <strain evidence="8">DSM 28041</strain>
    </source>
</reference>
<dbReference type="InterPro" id="IPR007016">
    <property type="entry name" value="O-antigen_ligase-rel_domated"/>
</dbReference>
<feature type="transmembrane region" description="Helical" evidence="5">
    <location>
        <begin position="152"/>
        <end position="170"/>
    </location>
</feature>
<gene>
    <name evidence="7" type="ORF">SAMN06269173_101738</name>
</gene>
<feature type="transmembrane region" description="Helical" evidence="5">
    <location>
        <begin position="6"/>
        <end position="31"/>
    </location>
</feature>
<feature type="transmembrane region" description="Helical" evidence="5">
    <location>
        <begin position="214"/>
        <end position="230"/>
    </location>
</feature>
<evidence type="ECO:0000256" key="1">
    <source>
        <dbReference type="ARBA" id="ARBA00004141"/>
    </source>
</evidence>
<keyword evidence="3 5" id="KW-1133">Transmembrane helix</keyword>
<dbReference type="Proteomes" id="UP000198310">
    <property type="component" value="Unassembled WGS sequence"/>
</dbReference>
<organism evidence="7 8">
    <name type="scientific">Hymenobacter mucosus</name>
    <dbReference type="NCBI Taxonomy" id="1411120"/>
    <lineage>
        <taxon>Bacteria</taxon>
        <taxon>Pseudomonadati</taxon>
        <taxon>Bacteroidota</taxon>
        <taxon>Cytophagia</taxon>
        <taxon>Cytophagales</taxon>
        <taxon>Hymenobacteraceae</taxon>
        <taxon>Hymenobacter</taxon>
    </lineage>
</organism>
<feature type="transmembrane region" description="Helical" evidence="5">
    <location>
        <begin position="65"/>
        <end position="85"/>
    </location>
</feature>
<name>A0A238VJ68_9BACT</name>
<dbReference type="AlphaFoldDB" id="A0A238VJ68"/>
<evidence type="ECO:0000256" key="3">
    <source>
        <dbReference type="ARBA" id="ARBA00022989"/>
    </source>
</evidence>
<dbReference type="InterPro" id="IPR051533">
    <property type="entry name" value="WaaL-like"/>
</dbReference>
<comment type="subcellular location">
    <subcellularLocation>
        <location evidence="1">Membrane</location>
        <topology evidence="1">Multi-pass membrane protein</topology>
    </subcellularLocation>
</comment>
<feature type="transmembrane region" description="Helical" evidence="5">
    <location>
        <begin position="94"/>
        <end position="113"/>
    </location>
</feature>
<evidence type="ECO:0000256" key="5">
    <source>
        <dbReference type="SAM" id="Phobius"/>
    </source>
</evidence>
<feature type="transmembrane region" description="Helical" evidence="5">
    <location>
        <begin position="190"/>
        <end position="207"/>
    </location>
</feature>
<dbReference type="EMBL" id="FZNS01000001">
    <property type="protein sequence ID" value="SNR34238.1"/>
    <property type="molecule type" value="Genomic_DNA"/>
</dbReference>
<keyword evidence="8" id="KW-1185">Reference proteome</keyword>
<sequence>MLVGGGAVAALLETPLALVPAVLVVGALIVFIEWRLIYYLLFLTLAFSREIGVGGGLSLDVPSEPLMLVLTVCVLGTLVLQRGVLRSREMLHPIIVLLALLLLWSVVSSFFSVDSTKSIKYILAKIWYLVPFILGTLLLVRRTSEVWRVAALYVVGTCITVVIIVARHAATGFSFDTINSAVQPIYRNHVTYATVLALLLPYTLYGARRSKGMVRLAWHVASGLLLFGLLTSFTRASILSLPVAGLFYWIVRLRQTRLLLVGVAVSVLAGAGYFLHENNYMLYAPDFEKTVFNGEDFEKHLEATYKLQDMSGMERVYRWVAASRMAADKPIVGSGPSTFYPEYKRYTVRSFRTYVSGNPEKSTTHNYFLLLLAEQGFPGMLLFMVLLGSVIIIIESLYHRTSPKTQLRYVVLAASMSFIIIVFHLLLNELVEVDKIGSFFFVNLALLIRMSTWIREGEPTT</sequence>
<evidence type="ECO:0000313" key="8">
    <source>
        <dbReference type="Proteomes" id="UP000198310"/>
    </source>
</evidence>
<accession>A0A238VJ68</accession>
<feature type="transmembrane region" description="Helical" evidence="5">
    <location>
        <begin position="410"/>
        <end position="430"/>
    </location>
</feature>
<feature type="transmembrane region" description="Helical" evidence="5">
    <location>
        <begin position="377"/>
        <end position="398"/>
    </location>
</feature>
<feature type="transmembrane region" description="Helical" evidence="5">
    <location>
        <begin position="236"/>
        <end position="251"/>
    </location>
</feature>
<feature type="transmembrane region" description="Helical" evidence="5">
    <location>
        <begin position="38"/>
        <end position="59"/>
    </location>
</feature>
<evidence type="ECO:0000313" key="7">
    <source>
        <dbReference type="EMBL" id="SNR34238.1"/>
    </source>
</evidence>
<protein>
    <submittedName>
        <fullName evidence="7">O-antigen ligase</fullName>
    </submittedName>
</protein>
<dbReference type="PANTHER" id="PTHR37422">
    <property type="entry name" value="TEICHURONIC ACID BIOSYNTHESIS PROTEIN TUAE"/>
    <property type="match status" value="1"/>
</dbReference>
<dbReference type="GO" id="GO:0016874">
    <property type="term" value="F:ligase activity"/>
    <property type="evidence" value="ECO:0007669"/>
    <property type="project" value="UniProtKB-KW"/>
</dbReference>
<keyword evidence="7" id="KW-0436">Ligase</keyword>
<proteinExistence type="predicted"/>
<feature type="transmembrane region" description="Helical" evidence="5">
    <location>
        <begin position="258"/>
        <end position="276"/>
    </location>
</feature>
<keyword evidence="2 5" id="KW-0812">Transmembrane</keyword>
<dbReference type="Pfam" id="PF04932">
    <property type="entry name" value="Wzy_C"/>
    <property type="match status" value="1"/>
</dbReference>
<feature type="transmembrane region" description="Helical" evidence="5">
    <location>
        <begin position="436"/>
        <end position="454"/>
    </location>
</feature>
<dbReference type="GO" id="GO:0016020">
    <property type="term" value="C:membrane"/>
    <property type="evidence" value="ECO:0007669"/>
    <property type="project" value="UniProtKB-SubCell"/>
</dbReference>
<evidence type="ECO:0000256" key="4">
    <source>
        <dbReference type="ARBA" id="ARBA00023136"/>
    </source>
</evidence>